<dbReference type="EC" id="2.5.1.19" evidence="3"/>
<dbReference type="InterPro" id="IPR013792">
    <property type="entry name" value="RNA3'P_cycl/enolpyr_Trfase_a/b"/>
</dbReference>
<comment type="similarity">
    <text evidence="2">Belongs to the EPSP synthase family.</text>
</comment>
<comment type="catalytic activity">
    <reaction evidence="7">
        <text>3-phosphoshikimate + phosphoenolpyruvate = 5-O-(1-carboxyvinyl)-3-phosphoshikimate + phosphate</text>
        <dbReference type="Rhea" id="RHEA:21256"/>
        <dbReference type="ChEBI" id="CHEBI:43474"/>
        <dbReference type="ChEBI" id="CHEBI:57701"/>
        <dbReference type="ChEBI" id="CHEBI:58702"/>
        <dbReference type="ChEBI" id="CHEBI:145989"/>
        <dbReference type="EC" id="2.5.1.19"/>
    </reaction>
    <physiologicalReaction direction="left-to-right" evidence="7">
        <dbReference type="Rhea" id="RHEA:21257"/>
    </physiologicalReaction>
</comment>
<name>A0A075G998_9EURY</name>
<keyword evidence="5 9" id="KW-0808">Transferase</keyword>
<organism evidence="9">
    <name type="scientific">uncultured marine group II/III euryarchaeote KM3_05_F04</name>
    <dbReference type="NCBI Taxonomy" id="1457838"/>
    <lineage>
        <taxon>Archaea</taxon>
        <taxon>Methanobacteriati</taxon>
        <taxon>Methanobacteriota</taxon>
        <taxon>environmental samples</taxon>
    </lineage>
</organism>
<reference evidence="9" key="1">
    <citation type="journal article" date="2014" name="Genome Biol. Evol.">
        <title>Pangenome evidence for extensive interdomain horizontal transfer affecting lineage core and shell genes in uncultured planktonic thaumarchaeota and euryarchaeota.</title>
        <authorList>
            <person name="Deschamps P."/>
            <person name="Zivanovic Y."/>
            <person name="Moreira D."/>
            <person name="Rodriguez-Valera F."/>
            <person name="Lopez-Garcia P."/>
        </authorList>
    </citation>
    <scope>NUCLEOTIDE SEQUENCE</scope>
</reference>
<dbReference type="Gene3D" id="3.65.10.10">
    <property type="entry name" value="Enolpyruvate transferase domain"/>
    <property type="match status" value="2"/>
</dbReference>
<dbReference type="InterPro" id="IPR006264">
    <property type="entry name" value="EPSP_synthase"/>
</dbReference>
<dbReference type="Pfam" id="PF00275">
    <property type="entry name" value="EPSP_synthase"/>
    <property type="match status" value="1"/>
</dbReference>
<evidence type="ECO:0000256" key="1">
    <source>
        <dbReference type="ARBA" id="ARBA00004811"/>
    </source>
</evidence>
<sequence>MAIDVAGLENWKPWFSPPGGEGRGGNTRIQPVVVNSPVSWPLAPSKSHMIRWLLLASQGEKSVEIRFEGTPGEDIVAMARCLIQMGVEIDVDVAGARETGIWTVHGVGAHGFSRPISVLNCSNSGTTLRLLTVAAARLDEPVMVDGDRTLRRRHSETLVEMVRGLGAVVSHGTGLESMPYLVNGPISAANLTLNVAKSSQPLSALLLSMPALDGDVKVDLLGNAVSRRHAHLSFELAFETGSENLLTFGDSQTLKPWSVDCPENVTVPADRSLESFGMLYATVHGVELEVPNRPDDKDSLGAELLSEISVGGDEEGDNSPQEIDLRDANDLLPPLAAILALKRGGRITGAAHARHKESNRIEKSVELLGRFGIVAVATDDGLKVEGGQTINSPDGTVETHSDHRLWMTAACLASKVGATLSHEETYSVSDPDFLSRIV</sequence>
<comment type="pathway">
    <text evidence="1">Metabolic intermediate biosynthesis; chorismate biosynthesis; chorismate from D-erythrose 4-phosphate and phosphoenolpyruvate: step 6/7.</text>
</comment>
<evidence type="ECO:0000256" key="3">
    <source>
        <dbReference type="ARBA" id="ARBA00012450"/>
    </source>
</evidence>
<keyword evidence="4" id="KW-0028">Amino-acid biosynthesis</keyword>
<evidence type="ECO:0000256" key="6">
    <source>
        <dbReference type="ARBA" id="ARBA00023141"/>
    </source>
</evidence>
<dbReference type="AlphaFoldDB" id="A0A075G998"/>
<dbReference type="InterPro" id="IPR036968">
    <property type="entry name" value="Enolpyruvate_Tfrase_sf"/>
</dbReference>
<dbReference type="SUPFAM" id="SSF55205">
    <property type="entry name" value="EPT/RTPC-like"/>
    <property type="match status" value="1"/>
</dbReference>
<dbReference type="PIRSF" id="PIRSF000505">
    <property type="entry name" value="EPSPS"/>
    <property type="match status" value="1"/>
</dbReference>
<evidence type="ECO:0000256" key="4">
    <source>
        <dbReference type="ARBA" id="ARBA00022605"/>
    </source>
</evidence>
<dbReference type="GO" id="GO:0009423">
    <property type="term" value="P:chorismate biosynthetic process"/>
    <property type="evidence" value="ECO:0007669"/>
    <property type="project" value="UniProtKB-UniPathway"/>
</dbReference>
<dbReference type="UniPathway" id="UPA00053">
    <property type="reaction ID" value="UER00089"/>
</dbReference>
<feature type="domain" description="Enolpyruvate transferase" evidence="8">
    <location>
        <begin position="43"/>
        <end position="434"/>
    </location>
</feature>
<dbReference type="PANTHER" id="PTHR21090">
    <property type="entry name" value="AROM/DEHYDROQUINATE SYNTHASE"/>
    <property type="match status" value="1"/>
</dbReference>
<evidence type="ECO:0000256" key="2">
    <source>
        <dbReference type="ARBA" id="ARBA00009948"/>
    </source>
</evidence>
<gene>
    <name evidence="9" type="primary">aroA</name>
</gene>
<evidence type="ECO:0000259" key="8">
    <source>
        <dbReference type="Pfam" id="PF00275"/>
    </source>
</evidence>
<dbReference type="GO" id="GO:0003866">
    <property type="term" value="F:3-phosphoshikimate 1-carboxyvinyltransferase activity"/>
    <property type="evidence" value="ECO:0007669"/>
    <property type="project" value="UniProtKB-EC"/>
</dbReference>
<evidence type="ECO:0000313" key="9">
    <source>
        <dbReference type="EMBL" id="AIE98307.1"/>
    </source>
</evidence>
<evidence type="ECO:0000256" key="5">
    <source>
        <dbReference type="ARBA" id="ARBA00022679"/>
    </source>
</evidence>
<proteinExistence type="inferred from homology"/>
<accession>A0A075G998</accession>
<dbReference type="InterPro" id="IPR001986">
    <property type="entry name" value="Enolpyruvate_Tfrase_dom"/>
</dbReference>
<keyword evidence="6" id="KW-0057">Aromatic amino acid biosynthesis</keyword>
<dbReference type="EMBL" id="KF900532">
    <property type="protein sequence ID" value="AIE98307.1"/>
    <property type="molecule type" value="Genomic_DNA"/>
</dbReference>
<dbReference type="PANTHER" id="PTHR21090:SF5">
    <property type="entry name" value="PENTAFUNCTIONAL AROM POLYPEPTIDE"/>
    <property type="match status" value="1"/>
</dbReference>
<dbReference type="GO" id="GO:0008652">
    <property type="term" value="P:amino acid biosynthetic process"/>
    <property type="evidence" value="ECO:0007669"/>
    <property type="project" value="UniProtKB-KW"/>
</dbReference>
<evidence type="ECO:0000256" key="7">
    <source>
        <dbReference type="ARBA" id="ARBA00044633"/>
    </source>
</evidence>
<dbReference type="GO" id="GO:0009073">
    <property type="term" value="P:aromatic amino acid family biosynthetic process"/>
    <property type="evidence" value="ECO:0007669"/>
    <property type="project" value="UniProtKB-KW"/>
</dbReference>
<protein>
    <recommendedName>
        <fullName evidence="3">3-phosphoshikimate 1-carboxyvinyltransferase</fullName>
        <ecNumber evidence="3">2.5.1.19</ecNumber>
    </recommendedName>
</protein>